<evidence type="ECO:0000256" key="2">
    <source>
        <dbReference type="ARBA" id="ARBA00005417"/>
    </source>
</evidence>
<keyword evidence="4" id="KW-1003">Cell membrane</keyword>
<dbReference type="SMART" id="SM00382">
    <property type="entry name" value="AAA"/>
    <property type="match status" value="2"/>
</dbReference>
<evidence type="ECO:0000313" key="10">
    <source>
        <dbReference type="Proteomes" id="UP001165136"/>
    </source>
</evidence>
<dbReference type="PROSITE" id="PS50893">
    <property type="entry name" value="ABC_TRANSPORTER_2"/>
    <property type="match status" value="2"/>
</dbReference>
<dbReference type="InterPro" id="IPR013563">
    <property type="entry name" value="Oligopep_ABC_C"/>
</dbReference>
<feature type="domain" description="ABC transporter" evidence="8">
    <location>
        <begin position="278"/>
        <end position="514"/>
    </location>
</feature>
<evidence type="ECO:0000256" key="6">
    <source>
        <dbReference type="ARBA" id="ARBA00022840"/>
    </source>
</evidence>
<dbReference type="PROSITE" id="PS00211">
    <property type="entry name" value="ABC_TRANSPORTER_1"/>
    <property type="match status" value="1"/>
</dbReference>
<keyword evidence="6 9" id="KW-0067">ATP-binding</keyword>
<evidence type="ECO:0000259" key="8">
    <source>
        <dbReference type="PROSITE" id="PS50893"/>
    </source>
</evidence>
<dbReference type="GO" id="GO:0005524">
    <property type="term" value="F:ATP binding"/>
    <property type="evidence" value="ECO:0007669"/>
    <property type="project" value="UniProtKB-KW"/>
</dbReference>
<dbReference type="AlphaFoldDB" id="A0A9W6R9P3"/>
<reference evidence="9" key="1">
    <citation type="submission" date="2023-03" db="EMBL/GenBank/DDBJ databases">
        <title>Amycolatopsis taiwanensis NBRC 103393.</title>
        <authorList>
            <person name="Ichikawa N."/>
            <person name="Sato H."/>
            <person name="Tonouchi N."/>
        </authorList>
    </citation>
    <scope>NUCLEOTIDE SEQUENCE</scope>
    <source>
        <strain evidence="9">NBRC 103393</strain>
    </source>
</reference>
<feature type="domain" description="ABC transporter" evidence="8">
    <location>
        <begin position="11"/>
        <end position="256"/>
    </location>
</feature>
<comment type="subcellular location">
    <subcellularLocation>
        <location evidence="1">Cell membrane</location>
        <topology evidence="1">Peripheral membrane protein</topology>
    </subcellularLocation>
</comment>
<evidence type="ECO:0000256" key="4">
    <source>
        <dbReference type="ARBA" id="ARBA00022475"/>
    </source>
</evidence>
<keyword evidence="5" id="KW-0547">Nucleotide-binding</keyword>
<dbReference type="InterPro" id="IPR050388">
    <property type="entry name" value="ABC_Ni/Peptide_Import"/>
</dbReference>
<dbReference type="GO" id="GO:0015833">
    <property type="term" value="P:peptide transport"/>
    <property type="evidence" value="ECO:0007669"/>
    <property type="project" value="InterPro"/>
</dbReference>
<keyword evidence="7" id="KW-0472">Membrane</keyword>
<dbReference type="NCBIfam" id="NF007739">
    <property type="entry name" value="PRK10419.1"/>
    <property type="match status" value="2"/>
</dbReference>
<dbReference type="Gene3D" id="3.40.50.300">
    <property type="entry name" value="P-loop containing nucleotide triphosphate hydrolases"/>
    <property type="match status" value="2"/>
</dbReference>
<dbReference type="NCBIfam" id="NF008453">
    <property type="entry name" value="PRK11308.1"/>
    <property type="match status" value="2"/>
</dbReference>
<evidence type="ECO:0000256" key="1">
    <source>
        <dbReference type="ARBA" id="ARBA00004202"/>
    </source>
</evidence>
<dbReference type="Pfam" id="PF08352">
    <property type="entry name" value="oligo_HPY"/>
    <property type="match status" value="2"/>
</dbReference>
<dbReference type="Proteomes" id="UP001165136">
    <property type="component" value="Unassembled WGS sequence"/>
</dbReference>
<comment type="caution">
    <text evidence="9">The sequence shown here is derived from an EMBL/GenBank/DDBJ whole genome shotgun (WGS) entry which is preliminary data.</text>
</comment>
<sequence length="538" mass="56755">MDSENPAEPLLSLRDVSVSFGGVEAVHSVSFDVYPGEVLAVVGESGSGKTVTAMSLLGLLPGSATVSGSATLSGRDLYGLSRAELRAVRGAEIGMVFQEPMSALNPVFRIGTQLVDAIRAHSPVSRGQARDKALELLATVELPDPRRVFRAFPHQLSGGQVQRAVIAMALANEPALLIADEPTTALDVTVQAGILDLLRTLGQRLGTTILLVTHDMGVVADLADRVVVLREGRIVEQNTVGELFRKPSAAYTRELLDSVPSLGAGATEKSSRAGEPLVSVEDLTVRYRGGVRAVDGVSLRIAPGEVLGLVGESGSGKSTIAGALTGLVPVSSGSVVVGGVDVASGRGLRAARRQLGMVFQNPASSLNPRATVGASVAEPLVLHRVAGDHRERVAELLKAVRLDPTLAGRYPHELSGGQRQRVGIARALALRPRLLIADEPTSALDVSVQAAVLEEFARLQEEFGFACLFISHDLAVVERVADRVAVLHEGRIVEEGPVGDVLGSPAQPYTQRLIAAAPVADPDRQRTRRETWRSLTRS</sequence>
<accession>A0A9W6R9P3</accession>
<dbReference type="CDD" id="cd03257">
    <property type="entry name" value="ABC_NikE_OppD_transporters"/>
    <property type="match status" value="2"/>
</dbReference>
<dbReference type="GO" id="GO:0016887">
    <property type="term" value="F:ATP hydrolysis activity"/>
    <property type="evidence" value="ECO:0007669"/>
    <property type="project" value="InterPro"/>
</dbReference>
<dbReference type="PANTHER" id="PTHR43297">
    <property type="entry name" value="OLIGOPEPTIDE TRANSPORT ATP-BINDING PROTEIN APPD"/>
    <property type="match status" value="1"/>
</dbReference>
<dbReference type="InterPro" id="IPR003439">
    <property type="entry name" value="ABC_transporter-like_ATP-bd"/>
</dbReference>
<keyword evidence="10" id="KW-1185">Reference proteome</keyword>
<dbReference type="SUPFAM" id="SSF52540">
    <property type="entry name" value="P-loop containing nucleoside triphosphate hydrolases"/>
    <property type="match status" value="2"/>
</dbReference>
<evidence type="ECO:0000256" key="5">
    <source>
        <dbReference type="ARBA" id="ARBA00022741"/>
    </source>
</evidence>
<comment type="similarity">
    <text evidence="2">Belongs to the ABC transporter superfamily.</text>
</comment>
<keyword evidence="3" id="KW-0813">Transport</keyword>
<dbReference type="EMBL" id="BSTI01000019">
    <property type="protein sequence ID" value="GLY69985.1"/>
    <property type="molecule type" value="Genomic_DNA"/>
</dbReference>
<evidence type="ECO:0000256" key="3">
    <source>
        <dbReference type="ARBA" id="ARBA00022448"/>
    </source>
</evidence>
<dbReference type="InterPro" id="IPR027417">
    <property type="entry name" value="P-loop_NTPase"/>
</dbReference>
<dbReference type="PANTHER" id="PTHR43297:SF2">
    <property type="entry name" value="DIPEPTIDE TRANSPORT ATP-BINDING PROTEIN DPPD"/>
    <property type="match status" value="1"/>
</dbReference>
<evidence type="ECO:0000256" key="7">
    <source>
        <dbReference type="ARBA" id="ARBA00023136"/>
    </source>
</evidence>
<dbReference type="Pfam" id="PF00005">
    <property type="entry name" value="ABC_tran"/>
    <property type="match status" value="2"/>
</dbReference>
<dbReference type="FunFam" id="3.40.50.300:FF:000016">
    <property type="entry name" value="Oligopeptide ABC transporter ATP-binding component"/>
    <property type="match status" value="1"/>
</dbReference>
<dbReference type="RefSeq" id="WP_285489320.1">
    <property type="nucleotide sequence ID" value="NZ_BSTI01000019.1"/>
</dbReference>
<evidence type="ECO:0000313" key="9">
    <source>
        <dbReference type="EMBL" id="GLY69985.1"/>
    </source>
</evidence>
<name>A0A9W6R9P3_9PSEU</name>
<proteinExistence type="inferred from homology"/>
<protein>
    <submittedName>
        <fullName evidence="9">Oligopeptide ABC transporter, ATP-binding protein</fullName>
    </submittedName>
</protein>
<gene>
    <name evidence="9" type="ORF">Atai01_66040</name>
</gene>
<dbReference type="InterPro" id="IPR017871">
    <property type="entry name" value="ABC_transporter-like_CS"/>
</dbReference>
<dbReference type="InterPro" id="IPR003593">
    <property type="entry name" value="AAA+_ATPase"/>
</dbReference>
<organism evidence="9 10">
    <name type="scientific">Amycolatopsis taiwanensis</name>
    <dbReference type="NCBI Taxonomy" id="342230"/>
    <lineage>
        <taxon>Bacteria</taxon>
        <taxon>Bacillati</taxon>
        <taxon>Actinomycetota</taxon>
        <taxon>Actinomycetes</taxon>
        <taxon>Pseudonocardiales</taxon>
        <taxon>Pseudonocardiaceae</taxon>
        <taxon>Amycolatopsis</taxon>
    </lineage>
</organism>
<dbReference type="GO" id="GO:0005886">
    <property type="term" value="C:plasma membrane"/>
    <property type="evidence" value="ECO:0007669"/>
    <property type="project" value="UniProtKB-SubCell"/>
</dbReference>